<reference evidence="13" key="2">
    <citation type="submission" date="2013-09" db="EMBL/GenBank/DDBJ databases">
        <authorList>
            <person name="Wang G."/>
            <person name="Yang Y."/>
            <person name="Su Y."/>
        </authorList>
    </citation>
    <scope>NUCLEOTIDE SEQUENCE</scope>
    <source>
        <strain evidence="13">ATCC 39006</strain>
    </source>
</reference>
<dbReference type="EC" id="2.7.7.24" evidence="3 10"/>
<evidence type="ECO:0000256" key="5">
    <source>
        <dbReference type="ARBA" id="ARBA00022695"/>
    </source>
</evidence>
<keyword evidence="4 10" id="KW-0808">Transferase</keyword>
<organism evidence="13 14">
    <name type="scientific">Serratia sp. (strain ATCC 39006)</name>
    <name type="common">Prodigiosinella confusarubida</name>
    <dbReference type="NCBI Taxonomy" id="104623"/>
    <lineage>
        <taxon>Bacteria</taxon>
        <taxon>Pseudomonadati</taxon>
        <taxon>Pseudomonadota</taxon>
        <taxon>Gammaproteobacteria</taxon>
        <taxon>Enterobacterales</taxon>
        <taxon>Pectobacteriaceae</taxon>
        <taxon>Prodigiosinella</taxon>
    </lineage>
</organism>
<comment type="similarity">
    <text evidence="2 10">Belongs to the glucose-1-phosphate thymidylyltransferase family.</text>
</comment>
<dbReference type="GO" id="GO:0046872">
    <property type="term" value="F:metal ion binding"/>
    <property type="evidence" value="ECO:0007669"/>
    <property type="project" value="UniProtKB-KW"/>
</dbReference>
<dbReference type="RefSeq" id="WP_021014449.1">
    <property type="nucleotide sequence ID" value="NZ_CP025084.1"/>
</dbReference>
<evidence type="ECO:0000259" key="11">
    <source>
        <dbReference type="Pfam" id="PF00483"/>
    </source>
</evidence>
<dbReference type="EMBL" id="CP025084">
    <property type="protein sequence ID" value="AUH06492.1"/>
    <property type="molecule type" value="Genomic_DNA"/>
</dbReference>
<protein>
    <recommendedName>
        <fullName evidence="3 10">Glucose-1-phosphate thymidylyltransferase</fullName>
        <ecNumber evidence="3 10">2.7.7.24</ecNumber>
    </recommendedName>
</protein>
<dbReference type="OrthoDB" id="9803871at2"/>
<dbReference type="GO" id="GO:0008879">
    <property type="term" value="F:glucose-1-phosphate thymidylyltransferase activity"/>
    <property type="evidence" value="ECO:0007669"/>
    <property type="project" value="UniProtKB-EC"/>
</dbReference>
<dbReference type="KEGG" id="serq:CWC46_21680"/>
<name>A0A2I5TPK0_SERS3</name>
<evidence type="ECO:0000313" key="12">
    <source>
        <dbReference type="EMBL" id="AUH02171.1"/>
    </source>
</evidence>
<keyword evidence="14" id="KW-1185">Reference proteome</keyword>
<evidence type="ECO:0000313" key="13">
    <source>
        <dbReference type="EMBL" id="AUH06492.1"/>
    </source>
</evidence>
<feature type="domain" description="Nucleotidyl transferase" evidence="11">
    <location>
        <begin position="2"/>
        <end position="238"/>
    </location>
</feature>
<reference evidence="13 14" key="1">
    <citation type="journal article" date="2013" name="Genome Announc.">
        <title>Draft genome sequence of Serratia sp. strain ATCC 39006, a model bacterium for analysis of the biosynthesis and regulation of prodigiosin, a carbapenem, and gas vesicles.</title>
        <authorList>
            <person name="Fineran P.C."/>
            <person name="Iglesias Cans M.C."/>
            <person name="Ramsay J.P."/>
            <person name="Wilf N.M."/>
            <person name="Cossyleon D."/>
            <person name="McNeil M.B."/>
            <person name="Williamson N.R."/>
            <person name="Monson R.E."/>
            <person name="Becher S.A."/>
            <person name="Stanton J.A."/>
            <person name="Brugger K."/>
            <person name="Brown S.D."/>
            <person name="Salmond G.P."/>
        </authorList>
    </citation>
    <scope>NUCLEOTIDE SEQUENCE [LARGE SCALE GENOMIC DNA]</scope>
    <source>
        <strain evidence="13">ATCC 39006</strain>
        <strain evidence="14">ATCC 39006 / SC 11482</strain>
    </source>
</reference>
<dbReference type="AlphaFoldDB" id="A0A2I5TPK0"/>
<keyword evidence="6 10" id="KW-0479">Metal-binding</keyword>
<evidence type="ECO:0000256" key="10">
    <source>
        <dbReference type="RuleBase" id="RU003706"/>
    </source>
</evidence>
<evidence type="ECO:0000256" key="7">
    <source>
        <dbReference type="ARBA" id="ARBA00022842"/>
    </source>
</evidence>
<reference evidence="12 15" key="3">
    <citation type="submission" date="2017-11" db="EMBL/GenBank/DDBJ databases">
        <title>Complete genome sequence of Serratia sp. ATCC 39006 LacA.</title>
        <authorList>
            <person name="Hampton H.G."/>
            <person name="Jackson S.A."/>
            <person name="Jauregui R."/>
            <person name="Poulter G.T.M."/>
            <person name="Salmond G.P.C."/>
            <person name="Fineran P.C."/>
        </authorList>
    </citation>
    <scope>NUCLEOTIDE SEQUENCE [LARGE SCALE GENOMIC DNA]</scope>
    <source>
        <strain evidence="12 15">ATCC 39006</strain>
    </source>
</reference>
<dbReference type="EMBL" id="CP025085">
    <property type="protein sequence ID" value="AUH02171.1"/>
    <property type="molecule type" value="Genomic_DNA"/>
</dbReference>
<dbReference type="FunFam" id="3.90.550.10:FF:000023">
    <property type="entry name" value="Glucose-1-phosphate thymidylyltransferase"/>
    <property type="match status" value="1"/>
</dbReference>
<dbReference type="STRING" id="104623.Ser39006_01179"/>
<dbReference type="NCBIfam" id="TIGR01207">
    <property type="entry name" value="rmlA"/>
    <property type="match status" value="1"/>
</dbReference>
<dbReference type="InterPro" id="IPR005835">
    <property type="entry name" value="NTP_transferase_dom"/>
</dbReference>
<comment type="catalytic activity">
    <reaction evidence="9 10">
        <text>dTTP + alpha-D-glucose 1-phosphate + H(+) = dTDP-alpha-D-glucose + diphosphate</text>
        <dbReference type="Rhea" id="RHEA:15225"/>
        <dbReference type="ChEBI" id="CHEBI:15378"/>
        <dbReference type="ChEBI" id="CHEBI:33019"/>
        <dbReference type="ChEBI" id="CHEBI:37568"/>
        <dbReference type="ChEBI" id="CHEBI:57477"/>
        <dbReference type="ChEBI" id="CHEBI:58601"/>
        <dbReference type="EC" id="2.7.7.24"/>
    </reaction>
</comment>
<evidence type="ECO:0000256" key="1">
    <source>
        <dbReference type="ARBA" id="ARBA00001946"/>
    </source>
</evidence>
<dbReference type="KEGG" id="sera:Ser39006_021670"/>
<dbReference type="InterPro" id="IPR005907">
    <property type="entry name" value="G1P_thy_trans_s"/>
</dbReference>
<evidence type="ECO:0000256" key="3">
    <source>
        <dbReference type="ARBA" id="ARBA00012461"/>
    </source>
</evidence>
<dbReference type="InterPro" id="IPR029044">
    <property type="entry name" value="Nucleotide-diphossugar_trans"/>
</dbReference>
<reference evidence="13" key="4">
    <citation type="submission" date="2017-11" db="EMBL/GenBank/DDBJ databases">
        <title>Complete genome sequence of Serratia sp. ATCC 39006.</title>
        <authorList>
            <person name="Hampton H.G."/>
            <person name="Jackson S.A."/>
            <person name="Jauregui R."/>
            <person name="Poulter G.T.M."/>
            <person name="Salmond G.P.C."/>
            <person name="Fineran P.C."/>
        </authorList>
    </citation>
    <scope>NUCLEOTIDE SEQUENCE</scope>
    <source>
        <strain evidence="13">ATCC 39006</strain>
    </source>
</reference>
<dbReference type="Pfam" id="PF00483">
    <property type="entry name" value="NTP_transferase"/>
    <property type="match status" value="1"/>
</dbReference>
<evidence type="ECO:0000256" key="4">
    <source>
        <dbReference type="ARBA" id="ARBA00022679"/>
    </source>
</evidence>
<dbReference type="Proteomes" id="UP000233778">
    <property type="component" value="Chromosome"/>
</dbReference>
<evidence type="ECO:0000313" key="15">
    <source>
        <dbReference type="Proteomes" id="UP000233778"/>
    </source>
</evidence>
<evidence type="ECO:0000256" key="8">
    <source>
        <dbReference type="ARBA" id="ARBA00037065"/>
    </source>
</evidence>
<comment type="function">
    <text evidence="8 10">Catalyzes the formation of dTDP-glucose, from dTTP and glucose 1-phosphate, as well as its pyrophosphorolysis.</text>
</comment>
<proteinExistence type="inferred from homology"/>
<dbReference type="PANTHER" id="PTHR43532:SF4">
    <property type="entry name" value="GLUCOSE-1-PHOSPHATE THYMIDYLYLTRANSFERASE 2"/>
    <property type="match status" value="1"/>
</dbReference>
<gene>
    <name evidence="13" type="primary">rfbA</name>
    <name evidence="12" type="ORF">CWC46_21680</name>
    <name evidence="13" type="ORF">Ser39006_021670</name>
</gene>
<sequence length="287" mass="32248">MKGIILAGGSGTRLYPITRGVSKQLLPIYNKPMIYYPLSTLMLADIRDVLIITTPEDSDSFRRLLGDGSSFGIHIEYAIQPSPDGLAQAFIIGEKFIGQDRCCLVLGDNIFYGQSFSKMLKSAAEKVFGATIFGYQVRDPERFGVVEFDTEMKAISIEEKPAKPKSHYAVTGLYFYDKRVIEFARRVKPSHRGELEITSINQMYLDDGSLNVEIFGRGFAWLDTGTHESLHDASSFVQTIENVQGLKVACLEEIAWRNGWLSNQELMSLAEPMLKNEYGKYLMALLK</sequence>
<accession>A0A2I5TPK0</accession>
<dbReference type="Gene3D" id="3.90.550.10">
    <property type="entry name" value="Spore Coat Polysaccharide Biosynthesis Protein SpsA, Chain A"/>
    <property type="match status" value="1"/>
</dbReference>
<evidence type="ECO:0000256" key="2">
    <source>
        <dbReference type="ARBA" id="ARBA00010480"/>
    </source>
</evidence>
<dbReference type="SUPFAM" id="SSF53448">
    <property type="entry name" value="Nucleotide-diphospho-sugar transferases"/>
    <property type="match status" value="1"/>
</dbReference>
<dbReference type="PANTHER" id="PTHR43532">
    <property type="entry name" value="GLUCOSE-1-PHOSPHATE THYMIDYLYLTRANSFERASE"/>
    <property type="match status" value="1"/>
</dbReference>
<evidence type="ECO:0000256" key="6">
    <source>
        <dbReference type="ARBA" id="ARBA00022723"/>
    </source>
</evidence>
<dbReference type="CDD" id="cd02538">
    <property type="entry name" value="G1P_TT_short"/>
    <property type="match status" value="1"/>
</dbReference>
<dbReference type="Proteomes" id="UP000017700">
    <property type="component" value="Chromosome"/>
</dbReference>
<keyword evidence="7 10" id="KW-0460">Magnesium</keyword>
<keyword evidence="5 10" id="KW-0548">Nucleotidyltransferase</keyword>
<evidence type="ECO:0000256" key="9">
    <source>
        <dbReference type="ARBA" id="ARBA00049336"/>
    </source>
</evidence>
<comment type="cofactor">
    <cofactor evidence="1">
        <name>Mg(2+)</name>
        <dbReference type="ChEBI" id="CHEBI:18420"/>
    </cofactor>
</comment>
<evidence type="ECO:0000313" key="14">
    <source>
        <dbReference type="Proteomes" id="UP000017700"/>
    </source>
</evidence>